<gene>
    <name evidence="1" type="ORF">A2U01_0002346</name>
</gene>
<accession>A0A392M2R7</accession>
<dbReference type="Proteomes" id="UP000265520">
    <property type="component" value="Unassembled WGS sequence"/>
</dbReference>
<name>A0A392M2R7_9FABA</name>
<reference evidence="1 2" key="1">
    <citation type="journal article" date="2018" name="Front. Plant Sci.">
        <title>Red Clover (Trifolium pratense) and Zigzag Clover (T. medium) - A Picture of Genomic Similarities and Differences.</title>
        <authorList>
            <person name="Dluhosova J."/>
            <person name="Istvanek J."/>
            <person name="Nedelnik J."/>
            <person name="Repkova J."/>
        </authorList>
    </citation>
    <scope>NUCLEOTIDE SEQUENCE [LARGE SCALE GENOMIC DNA]</scope>
    <source>
        <strain evidence="2">cv. 10/8</strain>
        <tissue evidence="1">Leaf</tissue>
    </source>
</reference>
<keyword evidence="2" id="KW-1185">Reference proteome</keyword>
<evidence type="ECO:0000313" key="1">
    <source>
        <dbReference type="EMBL" id="MCH81556.1"/>
    </source>
</evidence>
<dbReference type="AlphaFoldDB" id="A0A392M2R7"/>
<organism evidence="1 2">
    <name type="scientific">Trifolium medium</name>
    <dbReference type="NCBI Taxonomy" id="97028"/>
    <lineage>
        <taxon>Eukaryota</taxon>
        <taxon>Viridiplantae</taxon>
        <taxon>Streptophyta</taxon>
        <taxon>Embryophyta</taxon>
        <taxon>Tracheophyta</taxon>
        <taxon>Spermatophyta</taxon>
        <taxon>Magnoliopsida</taxon>
        <taxon>eudicotyledons</taxon>
        <taxon>Gunneridae</taxon>
        <taxon>Pentapetalae</taxon>
        <taxon>rosids</taxon>
        <taxon>fabids</taxon>
        <taxon>Fabales</taxon>
        <taxon>Fabaceae</taxon>
        <taxon>Papilionoideae</taxon>
        <taxon>50 kb inversion clade</taxon>
        <taxon>NPAAA clade</taxon>
        <taxon>Hologalegina</taxon>
        <taxon>IRL clade</taxon>
        <taxon>Trifolieae</taxon>
        <taxon>Trifolium</taxon>
    </lineage>
</organism>
<comment type="caution">
    <text evidence="1">The sequence shown here is derived from an EMBL/GenBank/DDBJ whole genome shotgun (WGS) entry which is preliminary data.</text>
</comment>
<dbReference type="EMBL" id="LXQA010002436">
    <property type="protein sequence ID" value="MCH81556.1"/>
    <property type="molecule type" value="Genomic_DNA"/>
</dbReference>
<proteinExistence type="predicted"/>
<sequence length="122" mass="13355">MVRIPSSLVRMSPMSDHLVIATAIAIVNKALWLLFIRHLAVPAASSSKESISSSTLEANMSANWITPRDWIYKTYKLGKLDGSLMTLALKRDSALLGDISPIRRAKSLTVGHYPTVGYNSTP</sequence>
<evidence type="ECO:0000313" key="2">
    <source>
        <dbReference type="Proteomes" id="UP000265520"/>
    </source>
</evidence>
<protein>
    <submittedName>
        <fullName evidence="1">Uncharacterized protein</fullName>
    </submittedName>
</protein>